<feature type="region of interest" description="Disordered" evidence="14">
    <location>
        <begin position="1833"/>
        <end position="1898"/>
    </location>
</feature>
<evidence type="ECO:0000256" key="14">
    <source>
        <dbReference type="SAM" id="MobiDB-lite"/>
    </source>
</evidence>
<keyword evidence="3" id="KW-0158">Chromosome</keyword>
<comment type="similarity">
    <text evidence="2 13">Belongs to the TET family.</text>
</comment>
<keyword evidence="6 13" id="KW-0862">Zinc</keyword>
<feature type="compositionally biased region" description="Polar residues" evidence="14">
    <location>
        <begin position="1122"/>
        <end position="1142"/>
    </location>
</feature>
<evidence type="ECO:0000256" key="4">
    <source>
        <dbReference type="ARBA" id="ARBA00022723"/>
    </source>
</evidence>
<dbReference type="InterPro" id="IPR046942">
    <property type="entry name" value="TET_oxygenase"/>
</dbReference>
<dbReference type="PANTHER" id="PTHR23358">
    <property type="entry name" value="METHYLCYTOSINE DIOXYGENASE TET"/>
    <property type="match status" value="1"/>
</dbReference>
<evidence type="ECO:0000256" key="3">
    <source>
        <dbReference type="ARBA" id="ARBA00022454"/>
    </source>
</evidence>
<organism evidence="16 17">
    <name type="scientific">Nyctereutes procyonoides</name>
    <name type="common">Raccoon dog</name>
    <name type="synonym">Canis procyonoides</name>
    <dbReference type="NCBI Taxonomy" id="34880"/>
    <lineage>
        <taxon>Eukaryota</taxon>
        <taxon>Metazoa</taxon>
        <taxon>Chordata</taxon>
        <taxon>Craniata</taxon>
        <taxon>Vertebrata</taxon>
        <taxon>Euteleostomi</taxon>
        <taxon>Mammalia</taxon>
        <taxon>Eutheria</taxon>
        <taxon>Laurasiatheria</taxon>
        <taxon>Carnivora</taxon>
        <taxon>Caniformia</taxon>
        <taxon>Canidae</taxon>
        <taxon>Nyctereutes</taxon>
    </lineage>
</organism>
<keyword evidence="5 12" id="KW-0863">Zinc-finger</keyword>
<proteinExistence type="inferred from homology"/>
<dbReference type="EC" id="1.14.11.80" evidence="13"/>
<dbReference type="GO" id="GO:0070579">
    <property type="term" value="F:DNA 5-methylcytosine dioxygenase activity"/>
    <property type="evidence" value="ECO:0007669"/>
    <property type="project" value="UniProtKB-UniRule"/>
</dbReference>
<feature type="compositionally biased region" description="Basic residues" evidence="14">
    <location>
        <begin position="1149"/>
        <end position="1166"/>
    </location>
</feature>
<evidence type="ECO:0000313" key="16">
    <source>
        <dbReference type="EMBL" id="CAD7675763.1"/>
    </source>
</evidence>
<dbReference type="PROSITE" id="PS51058">
    <property type="entry name" value="ZF_CXXC"/>
    <property type="match status" value="1"/>
</dbReference>
<feature type="region of interest" description="Disordered" evidence="14">
    <location>
        <begin position="1989"/>
        <end position="2009"/>
    </location>
</feature>
<dbReference type="InterPro" id="IPR002857">
    <property type="entry name" value="Znf_CXXC"/>
</dbReference>
<keyword evidence="4 13" id="KW-0479">Metal-binding</keyword>
<comment type="catalytic activity">
    <reaction evidence="10 13">
        <text>a 5-formyl-2'-deoxycytidine in DNA + 2-oxoglutarate + O2 = a 5-carboxyl-2'-deoxycytidine in DNA + succinate + CO2 + H(+)</text>
        <dbReference type="Rhea" id="RHEA:53832"/>
        <dbReference type="Rhea" id="RHEA-COMP:13656"/>
        <dbReference type="Rhea" id="RHEA-COMP:13657"/>
        <dbReference type="ChEBI" id="CHEBI:15378"/>
        <dbReference type="ChEBI" id="CHEBI:15379"/>
        <dbReference type="ChEBI" id="CHEBI:16526"/>
        <dbReference type="ChEBI" id="CHEBI:16810"/>
        <dbReference type="ChEBI" id="CHEBI:30031"/>
        <dbReference type="ChEBI" id="CHEBI:137731"/>
        <dbReference type="ChEBI" id="CHEBI:137732"/>
        <dbReference type="EC" id="1.14.11.80"/>
    </reaction>
</comment>
<name>A0A811YHH5_NYCPR</name>
<feature type="region of interest" description="Disordered" evidence="14">
    <location>
        <begin position="1122"/>
        <end position="1166"/>
    </location>
</feature>
<feature type="domain" description="CXXC-type" evidence="15">
    <location>
        <begin position="581"/>
        <end position="622"/>
    </location>
</feature>
<comment type="catalytic activity">
    <reaction evidence="11 13">
        <text>a 5-hydroxymethyl-2'-deoxycytidine in DNA + 2-oxoglutarate + O2 = a 5-formyl-2'-deoxycytidine in DNA + succinate + CO2 + H2O</text>
        <dbReference type="Rhea" id="RHEA:53828"/>
        <dbReference type="Rhea" id="RHEA-COMP:13315"/>
        <dbReference type="Rhea" id="RHEA-COMP:13656"/>
        <dbReference type="ChEBI" id="CHEBI:15377"/>
        <dbReference type="ChEBI" id="CHEBI:15379"/>
        <dbReference type="ChEBI" id="CHEBI:16526"/>
        <dbReference type="ChEBI" id="CHEBI:16810"/>
        <dbReference type="ChEBI" id="CHEBI:30031"/>
        <dbReference type="ChEBI" id="CHEBI:136731"/>
        <dbReference type="ChEBI" id="CHEBI:137731"/>
        <dbReference type="EC" id="1.14.11.80"/>
    </reaction>
</comment>
<feature type="compositionally biased region" description="Polar residues" evidence="14">
    <location>
        <begin position="1839"/>
        <end position="1869"/>
    </location>
</feature>
<comment type="catalytic activity">
    <reaction evidence="13">
        <text>a 5-methyl-2'-deoxycytidine in DNA + 2-oxoglutarate + O2 = a 5-hydroxymethyl-2'-deoxycytidine in DNA + succinate + CO2</text>
        <dbReference type="Rhea" id="RHEA:52636"/>
        <dbReference type="Rhea" id="RHEA-COMP:11370"/>
        <dbReference type="Rhea" id="RHEA-COMP:13315"/>
        <dbReference type="ChEBI" id="CHEBI:15379"/>
        <dbReference type="ChEBI" id="CHEBI:16526"/>
        <dbReference type="ChEBI" id="CHEBI:16810"/>
        <dbReference type="ChEBI" id="CHEBI:30031"/>
        <dbReference type="ChEBI" id="CHEBI:85454"/>
        <dbReference type="ChEBI" id="CHEBI:136731"/>
        <dbReference type="EC" id="1.14.11.80"/>
    </reaction>
</comment>
<evidence type="ECO:0000256" key="12">
    <source>
        <dbReference type="PROSITE-ProRule" id="PRU00509"/>
    </source>
</evidence>
<keyword evidence="9 13" id="KW-0408">Iron</keyword>
<gene>
    <name evidence="16" type="ORF">NYPRO_LOCUS8558</name>
</gene>
<evidence type="ECO:0000256" key="2">
    <source>
        <dbReference type="ARBA" id="ARBA00007502"/>
    </source>
</evidence>
<evidence type="ECO:0000313" key="17">
    <source>
        <dbReference type="Proteomes" id="UP000645828"/>
    </source>
</evidence>
<evidence type="ECO:0000256" key="8">
    <source>
        <dbReference type="ARBA" id="ARBA00023002"/>
    </source>
</evidence>
<comment type="cofactor">
    <cofactor evidence="13">
        <name>Fe(2+)</name>
        <dbReference type="ChEBI" id="CHEBI:29033"/>
    </cofactor>
    <text evidence="13">Binds 1 Fe(2+) ion per subunit.</text>
</comment>
<accession>A0A811YHH5</accession>
<protein>
    <recommendedName>
        <fullName evidence="13">Methylcytosine dioxygenase TET</fullName>
        <ecNumber evidence="13">1.14.11.80</ecNumber>
    </recommendedName>
</protein>
<comment type="caution">
    <text evidence="16">The sequence shown here is derived from an EMBL/GenBank/DDBJ whole genome shotgun (WGS) entry which is preliminary data.</text>
</comment>
<feature type="compositionally biased region" description="Basic residues" evidence="14">
    <location>
        <begin position="1"/>
        <end position="12"/>
    </location>
</feature>
<evidence type="ECO:0000256" key="9">
    <source>
        <dbReference type="ARBA" id="ARBA00023004"/>
    </source>
</evidence>
<evidence type="ECO:0000256" key="7">
    <source>
        <dbReference type="ARBA" id="ARBA00022964"/>
    </source>
</evidence>
<feature type="compositionally biased region" description="Low complexity" evidence="14">
    <location>
        <begin position="206"/>
        <end position="219"/>
    </location>
</feature>
<keyword evidence="17" id="KW-1185">Reference proteome</keyword>
<dbReference type="GO" id="GO:0040029">
    <property type="term" value="P:epigenetic regulation of gene expression"/>
    <property type="evidence" value="ECO:0007669"/>
    <property type="project" value="InterPro"/>
</dbReference>
<dbReference type="EMBL" id="CAJHUB010000675">
    <property type="protein sequence ID" value="CAD7675763.1"/>
    <property type="molecule type" value="Genomic_DNA"/>
</dbReference>
<keyword evidence="8 13" id="KW-0560">Oxidoreductase</keyword>
<dbReference type="GO" id="GO:0003677">
    <property type="term" value="F:DNA binding"/>
    <property type="evidence" value="ECO:0007669"/>
    <property type="project" value="InterPro"/>
</dbReference>
<feature type="region of interest" description="Disordered" evidence="14">
    <location>
        <begin position="844"/>
        <end position="881"/>
    </location>
</feature>
<dbReference type="SMART" id="SM01333">
    <property type="entry name" value="Tet_JBP"/>
    <property type="match status" value="1"/>
</dbReference>
<feature type="compositionally biased region" description="Low complexity" evidence="14">
    <location>
        <begin position="906"/>
        <end position="916"/>
    </location>
</feature>
<comment type="subcellular location">
    <subcellularLocation>
        <location evidence="1">Chromosome</location>
    </subcellularLocation>
</comment>
<comment type="cofactor">
    <cofactor evidence="13">
        <name>Zn(2+)</name>
        <dbReference type="ChEBI" id="CHEBI:29105"/>
    </cofactor>
    <text evidence="13">The zinc ions have a structural role.</text>
</comment>
<evidence type="ECO:0000256" key="11">
    <source>
        <dbReference type="ARBA" id="ARBA00049431"/>
    </source>
</evidence>
<feature type="region of interest" description="Disordered" evidence="14">
    <location>
        <begin position="200"/>
        <end position="230"/>
    </location>
</feature>
<feature type="region of interest" description="Disordered" evidence="14">
    <location>
        <begin position="1"/>
        <end position="29"/>
    </location>
</feature>
<evidence type="ECO:0000256" key="5">
    <source>
        <dbReference type="ARBA" id="ARBA00022771"/>
    </source>
</evidence>
<dbReference type="GO" id="GO:0005694">
    <property type="term" value="C:chromosome"/>
    <property type="evidence" value="ECO:0007669"/>
    <property type="project" value="UniProtKB-SubCell"/>
</dbReference>
<feature type="region of interest" description="Disordered" evidence="14">
    <location>
        <begin position="904"/>
        <end position="928"/>
    </location>
</feature>
<sequence>MSRSRHARPSRLVRREDLNRKKSTQLKKTCKAANKNVASVKTVSPGKLKQLIHERDVKKKIEPKPPMPVRSLLTRAGAARMNLDRTEVLFQNPESLTCNGFTMALRSTSLSRRLSQPPVIIAKPKKVSPPKNLEKQHECDYNVVTDMGVKHAENDSVPTQVPLITPEIENLIGVQNASLIKDESQEIAQSWSQRVDDSKINISTHSGPAGESLSGSSEGTRGGEGLFSKETLNDISDSPRMFAQDTLCAPLLQRAALKVTYEGNSSIQLEDLGSRVESLKLSDSYPDPIKSEHDCYPTSSFNKIIPELDLRNCLSIDGSIYPTSLIKLLLASSEQETLGAKPDHREILKATTDQQEIPDTNPVIGQAFSAVPHRWEIPGANIIHGEALDETLDPPEMPGAVSVQGEVFGAILDQQILGMGGGTASDPPMFLPPLNPIATYNVPPEWPEPQSTVSYGLEVQGAVQILPLGSGHTPQPPSNSEISSVPPIMTISNIENEKQVHISFLPANIQGITLAPERGLLLHASQGITQLSQAGPSTLEGESSQVSVTSVVDINTKVVSRPVSLASTPSSSFTTLLPTLEKKKRKRCGVCEPCQQKTNCGECTYCKNRKNSHQICKKRKCEELKKKPSVIVPLEVIKENKRPQREKKPKVLKADFDNKSVNGLKSESMEYRRSYGGEHRLELNPPPLENVTKNEESMTGIEVEKWTQNKKSHLTDHVKGEFKAIVTEAENFKNSEDDKKKVLLTDLIEPQKLFAQTIRNGIKNAHYLPTETNVSFKKFNIEEFGKAFENNSYKFLKDTANHNAMSSIATSESCDHLKGRNNVSVFQKPGFNCKSFPDPTTFNLNSHTSHTSHTHNESDQPKSLDNIPSKDPKDGSPVQPSLLSLMKDRRLTLEQVVAIEALTQLSEAPSENSSPSKSEKDEETEHRTASLLNSCKAILYSVRKDLQDPNLQGEPESLHHYPSLEKQTSCNTVVFNGQNISKSHHNSAANQAPTKSQECSKATNSITLFIPNSNSSKIDTNKNVAQSRITLESSKNLHQLPPAGDKLGYCNQSLASSKKIDLKDDPSCPNTIHSKIEEDVATQLTQLASIIKFNYIKQEDKKVESTPTSLVAYSVQQKCSQEKATIQQKPPSSVQNNHSSLLTKQKNTTQKKTRATPSRDRRKKKPVVISCRENDQKKQEQLSYEYSKLHDIWIASKFQRFGQFGPHDFPILLGKIPPLTKVWKPLAQTSSVLEHKKLFPPLTQIKFERYYPELAQERNMKVEPLDSLPICQLKTESNGQAFTEKVYSSQVQPTGNVNQKAHPLLQPSSPTNQCANVMTGDDQTQFQRDVQDPLMHQRLPTLPGISHETPLPDPAHILRNVNVVCSGGITVVSTKNEEDVCSSSVGASEFSPVDSAQKSFNDYAMNFFTNPTKNLVSTTKDSDLPTCNCLDRVIQKDKGPYYTHLGAGPSVAAVREIMENRYGQKGNAIRIEIVVYTGKEGKSSHGCPIAKWNYYERITKGRNPERRYMKPEPICPGHEAMEKNLEDNLQSLATRLAPIYKQYAPVAYQNQVEYEHVARECRLGSKEGRPFSGVTACLDFCAHPHRDIHNMNNGSTVVCTLTREDNRSLGVIPQDEQLHVLPLYKLSDTDEFGSREGMEAKIKSGAIEVLTPCRKKRKRFTQPVPRSGKKRAAMMTEVLAHKIRAVEKKFVPRVKRKNNSTTNNSKTSSLPLLGNKTEALQLEIKSETEPHFIFKGSDNTKTYSLTPSIPHTLKEANISPGFSWSSKTTSATTAPFKNDVSVSYGFSERSSNPHCTMPSARHSGANAAAGECTGIAQPGEVVALSTLSTPMTESLVYSEPSTGPSEQLPSNHPNQQAPFTTSHDLTSSLVEEDEQHSDADEPLSDDPLSDDPLSPTEEKLPHIDEYWSDSEHIFLDANIGGVAIAPAHGSVLIECARRELHATTPVEHPNRNHPTRLSLVFYQHKNLNKPQHGFELNKIKFEAKEAKNKKIKASEQKDQAANEGPDLSPEVNELNQIPSHKALTLTHDNIVTVSPYALTHVAGPYNHWV</sequence>
<evidence type="ECO:0000259" key="15">
    <source>
        <dbReference type="PROSITE" id="PS51058"/>
    </source>
</evidence>
<feature type="compositionally biased region" description="Basic and acidic residues" evidence="14">
    <location>
        <begin position="917"/>
        <end position="928"/>
    </location>
</feature>
<reference evidence="16" key="1">
    <citation type="submission" date="2020-12" db="EMBL/GenBank/DDBJ databases">
        <authorList>
            <consortium name="Molecular Ecology Group"/>
        </authorList>
    </citation>
    <scope>NUCLEOTIDE SEQUENCE</scope>
    <source>
        <strain evidence="16">TBG_1078</strain>
    </source>
</reference>
<evidence type="ECO:0000256" key="6">
    <source>
        <dbReference type="ARBA" id="ARBA00022833"/>
    </source>
</evidence>
<feature type="compositionally biased region" description="Basic and acidic residues" evidence="14">
    <location>
        <begin position="854"/>
        <end position="874"/>
    </location>
</feature>
<dbReference type="PANTHER" id="PTHR23358:SF2">
    <property type="entry name" value="METHYLCYTOSINE DIOXYGENASE TET1"/>
    <property type="match status" value="1"/>
</dbReference>
<dbReference type="GO" id="GO:0008270">
    <property type="term" value="F:zinc ion binding"/>
    <property type="evidence" value="ECO:0007669"/>
    <property type="project" value="UniProtKB-UniRule"/>
</dbReference>
<keyword evidence="7 13" id="KW-0223">Dioxygenase</keyword>
<comment type="function">
    <text evidence="13">Dioxygenase that catalyzes the conversion of the modified genomic base 5-methylcytosine (5mC) into 5-hydroxymethylcytosine (5hmC) and plays a key role in epigenetic chromatin reprogramming during embryonic development.</text>
</comment>
<dbReference type="InterPro" id="IPR024779">
    <property type="entry name" value="2OGFeDO_JBP1/TET_oxygenase_dom"/>
</dbReference>
<dbReference type="GO" id="GO:0045944">
    <property type="term" value="P:positive regulation of transcription by RNA polymerase II"/>
    <property type="evidence" value="ECO:0007669"/>
    <property type="project" value="TreeGrafter"/>
</dbReference>
<evidence type="ECO:0000256" key="1">
    <source>
        <dbReference type="ARBA" id="ARBA00004286"/>
    </source>
</evidence>
<dbReference type="InterPro" id="IPR040175">
    <property type="entry name" value="TET1/2/3"/>
</dbReference>
<evidence type="ECO:0000256" key="13">
    <source>
        <dbReference type="RuleBase" id="RU367064"/>
    </source>
</evidence>
<dbReference type="Proteomes" id="UP000645828">
    <property type="component" value="Unassembled WGS sequence"/>
</dbReference>
<feature type="compositionally biased region" description="Basic and acidic residues" evidence="14">
    <location>
        <begin position="1989"/>
        <end position="2000"/>
    </location>
</feature>
<evidence type="ECO:0000256" key="10">
    <source>
        <dbReference type="ARBA" id="ARBA00047840"/>
    </source>
</evidence>
<dbReference type="GO" id="GO:0005634">
    <property type="term" value="C:nucleus"/>
    <property type="evidence" value="ECO:0007669"/>
    <property type="project" value="UniProtKB-UniRule"/>
</dbReference>
<dbReference type="Pfam" id="PF12851">
    <property type="entry name" value="Tet_JBP"/>
    <property type="match status" value="1"/>
</dbReference>
<dbReference type="Pfam" id="PF02008">
    <property type="entry name" value="zf-CXXC"/>
    <property type="match status" value="1"/>
</dbReference>
<dbReference type="GO" id="GO:0141166">
    <property type="term" value="P:chromosomal 5-methylcytosine DNA demethylation pathway"/>
    <property type="evidence" value="ECO:0007669"/>
    <property type="project" value="UniProtKB-UniRule"/>
</dbReference>
<feature type="compositionally biased region" description="Acidic residues" evidence="14">
    <location>
        <begin position="1870"/>
        <end position="1889"/>
    </location>
</feature>